<proteinExistence type="predicted"/>
<reference evidence="2 3" key="1">
    <citation type="submission" date="2017-06" db="EMBL/GenBank/DDBJ databases">
        <authorList>
            <consortium name="Pathogen Informatics"/>
        </authorList>
    </citation>
    <scope>NUCLEOTIDE SEQUENCE [LARGE SCALE GENOMIC DNA]</scope>
    <source>
        <strain evidence="2 3">NCTC11291</strain>
    </source>
</reference>
<dbReference type="RefSeq" id="WP_095122469.1">
    <property type="nucleotide sequence ID" value="NZ_LT906454.1"/>
</dbReference>
<accession>A0A239WZ24</accession>
<evidence type="ECO:0000256" key="1">
    <source>
        <dbReference type="SAM" id="MobiDB-lite"/>
    </source>
</evidence>
<protein>
    <submittedName>
        <fullName evidence="2">Essential recombination function protein</fullName>
    </submittedName>
</protein>
<dbReference type="AlphaFoldDB" id="A0A239WZ24"/>
<dbReference type="KEGG" id="saco:SAME_01026"/>
<dbReference type="OrthoDB" id="1625426at2"/>
<sequence length="214" mass="23890">MTVYQKLLDVQSELKAPKNQRNTFGNYNYRSAEDIKEAVKPLLTKHKATILVDINILEKGNGWVYEEARAIFVDVETGDKVEVKGYAREPENKKGMDPSQISGSSNSYATKYALNGLLLLDDTKDADSDEYQEQVSQKSKTQPRKSPPKKISGAVATGYEAALKSVADKNGRDIAVITSWFLGKLKVHKLEDITEDQVTEASGYIERLQKGKEE</sequence>
<dbReference type="EMBL" id="LT906454">
    <property type="protein sequence ID" value="SNV39731.1"/>
    <property type="molecule type" value="Genomic_DNA"/>
</dbReference>
<dbReference type="Pfam" id="PF04404">
    <property type="entry name" value="ERF"/>
    <property type="match status" value="1"/>
</dbReference>
<organism evidence="2 3">
    <name type="scientific">Streptococcus acidominimus</name>
    <dbReference type="NCBI Taxonomy" id="1326"/>
    <lineage>
        <taxon>Bacteria</taxon>
        <taxon>Bacillati</taxon>
        <taxon>Bacillota</taxon>
        <taxon>Bacilli</taxon>
        <taxon>Lactobacillales</taxon>
        <taxon>Streptococcaceae</taxon>
        <taxon>Streptococcus</taxon>
    </lineage>
</organism>
<name>A0A239WZ24_STRAI</name>
<feature type="region of interest" description="Disordered" evidence="1">
    <location>
        <begin position="128"/>
        <end position="152"/>
    </location>
</feature>
<dbReference type="Proteomes" id="UP000215144">
    <property type="component" value="Chromosome 1"/>
</dbReference>
<dbReference type="InterPro" id="IPR007499">
    <property type="entry name" value="ERF_bacteria_virus"/>
</dbReference>
<evidence type="ECO:0000313" key="3">
    <source>
        <dbReference type="Proteomes" id="UP000215144"/>
    </source>
</evidence>
<evidence type="ECO:0000313" key="2">
    <source>
        <dbReference type="EMBL" id="SNV39731.1"/>
    </source>
</evidence>
<gene>
    <name evidence="2" type="ORF">SAMEA4504048_01026</name>
</gene>